<evidence type="ECO:0000256" key="4">
    <source>
        <dbReference type="SAM" id="Phobius"/>
    </source>
</evidence>
<dbReference type="EMBL" id="JABSTU010000002">
    <property type="protein sequence ID" value="KAH8037778.1"/>
    <property type="molecule type" value="Genomic_DNA"/>
</dbReference>
<feature type="transmembrane region" description="Helical" evidence="4">
    <location>
        <begin position="263"/>
        <end position="282"/>
    </location>
</feature>
<evidence type="ECO:0000313" key="7">
    <source>
        <dbReference type="Proteomes" id="UP000821866"/>
    </source>
</evidence>
<keyword evidence="2 4" id="KW-1133">Transmembrane helix</keyword>
<proteinExistence type="predicted"/>
<evidence type="ECO:0000256" key="3">
    <source>
        <dbReference type="ARBA" id="ARBA00023136"/>
    </source>
</evidence>
<comment type="caution">
    <text evidence="6">The sequence shown here is derived from an EMBL/GenBank/DDBJ whole genome shotgun (WGS) entry which is preliminary data.</text>
</comment>
<keyword evidence="1 4" id="KW-0812">Transmembrane</keyword>
<feature type="transmembrane region" description="Helical" evidence="4">
    <location>
        <begin position="288"/>
        <end position="312"/>
    </location>
</feature>
<evidence type="ECO:0000313" key="6">
    <source>
        <dbReference type="EMBL" id="KAH8037778.1"/>
    </source>
</evidence>
<feature type="transmembrane region" description="Helical" evidence="4">
    <location>
        <begin position="129"/>
        <end position="148"/>
    </location>
</feature>
<dbReference type="PANTHER" id="PTHR23121:SF10">
    <property type="entry name" value="MAJOR FACILITATOR SUPERFAMILY DOMAIN-CONTAINING PROTEIN 4A"/>
    <property type="match status" value="1"/>
</dbReference>
<evidence type="ECO:0008006" key="8">
    <source>
        <dbReference type="Google" id="ProtNLM"/>
    </source>
</evidence>
<feature type="transmembrane region" description="Helical" evidence="4">
    <location>
        <begin position="82"/>
        <end position="104"/>
    </location>
</feature>
<dbReference type="PANTHER" id="PTHR23121">
    <property type="entry name" value="SODIUM-DEPENDENT GLUCOSE TRANSPORTER 1"/>
    <property type="match status" value="1"/>
</dbReference>
<keyword evidence="3 4" id="KW-0472">Membrane</keyword>
<dbReference type="SUPFAM" id="SSF103473">
    <property type="entry name" value="MFS general substrate transporter"/>
    <property type="match status" value="1"/>
</dbReference>
<feature type="transmembrane region" description="Helical" evidence="4">
    <location>
        <begin position="202"/>
        <end position="220"/>
    </location>
</feature>
<sequence length="339" mass="36170">MKMWPRNSSPALQAFHLAFGVGCLLAPLIAEPFLSASNNGSANSTIPIANVTYNNSDVEPIIPLEIGNETATDDQYHSRVHYAFRIASGFELLLVMSMAALYFIDNANFKTGRTNSVLRGAPGSPTRRLFSRVTLALLSAYVCVYVAIEVNTSQMLPAFAVKCDLHFSRSLASQLAAVYFACFAASRLAAALVTIKMSAFHVLLVSHLILVLTAIVLLGRGSSIAIALWSSSALAGIAQGPLNAAMTAWVAAHINMSNKMMSIVAATGGLGSLSPPLLVGQFMDANPNVFSCVFFGAVMLAVVIFIGTFFYLRKMPGVNTTKDLVVIVDEDRPDDAPTV</sequence>
<reference evidence="6" key="2">
    <citation type="submission" date="2021-09" db="EMBL/GenBank/DDBJ databases">
        <authorList>
            <person name="Jia N."/>
            <person name="Wang J."/>
            <person name="Shi W."/>
            <person name="Du L."/>
            <person name="Sun Y."/>
            <person name="Zhan W."/>
            <person name="Jiang J."/>
            <person name="Wang Q."/>
            <person name="Zhang B."/>
            <person name="Ji P."/>
            <person name="Sakyi L.B."/>
            <person name="Cui X."/>
            <person name="Yuan T."/>
            <person name="Jiang B."/>
            <person name="Yang W."/>
            <person name="Lam T.T.-Y."/>
            <person name="Chang Q."/>
            <person name="Ding S."/>
            <person name="Wang X."/>
            <person name="Zhu J."/>
            <person name="Ruan X."/>
            <person name="Zhao L."/>
            <person name="Wei J."/>
            <person name="Que T."/>
            <person name="Du C."/>
            <person name="Cheng J."/>
            <person name="Dai P."/>
            <person name="Han X."/>
            <person name="Huang E."/>
            <person name="Gao Y."/>
            <person name="Liu J."/>
            <person name="Shao H."/>
            <person name="Ye R."/>
            <person name="Li L."/>
            <person name="Wei W."/>
            <person name="Wang X."/>
            <person name="Wang C."/>
            <person name="Huo Q."/>
            <person name="Li W."/>
            <person name="Guo W."/>
            <person name="Chen H."/>
            <person name="Chen S."/>
            <person name="Zhou L."/>
            <person name="Zhou L."/>
            <person name="Ni X."/>
            <person name="Tian J."/>
            <person name="Zhou Y."/>
            <person name="Sheng Y."/>
            <person name="Liu T."/>
            <person name="Pan Y."/>
            <person name="Xia L."/>
            <person name="Li J."/>
            <person name="Zhao F."/>
            <person name="Cao W."/>
        </authorList>
    </citation>
    <scope>NUCLEOTIDE SEQUENCE</scope>
    <source>
        <strain evidence="6">Rmic-2018</strain>
        <tissue evidence="6">Larvae</tissue>
    </source>
</reference>
<keyword evidence="7" id="KW-1185">Reference proteome</keyword>
<evidence type="ECO:0000256" key="5">
    <source>
        <dbReference type="SAM" id="SignalP"/>
    </source>
</evidence>
<feature type="chain" id="PRO_5039896845" description="Sodium-dependent glucose transporter 1" evidence="5">
    <location>
        <begin position="31"/>
        <end position="339"/>
    </location>
</feature>
<dbReference type="PROSITE" id="PS51257">
    <property type="entry name" value="PROKAR_LIPOPROTEIN"/>
    <property type="match status" value="1"/>
</dbReference>
<keyword evidence="5" id="KW-0732">Signal</keyword>
<dbReference type="InterPro" id="IPR036259">
    <property type="entry name" value="MFS_trans_sf"/>
</dbReference>
<dbReference type="AlphaFoldDB" id="A0A9J6EU13"/>
<evidence type="ECO:0000256" key="1">
    <source>
        <dbReference type="ARBA" id="ARBA00022692"/>
    </source>
</evidence>
<accession>A0A9J6EU13</accession>
<reference evidence="6" key="1">
    <citation type="journal article" date="2020" name="Cell">
        <title>Large-Scale Comparative Analyses of Tick Genomes Elucidate Their Genetic Diversity and Vector Capacities.</title>
        <authorList>
            <consortium name="Tick Genome and Microbiome Consortium (TIGMIC)"/>
            <person name="Jia N."/>
            <person name="Wang J."/>
            <person name="Shi W."/>
            <person name="Du L."/>
            <person name="Sun Y."/>
            <person name="Zhan W."/>
            <person name="Jiang J.F."/>
            <person name="Wang Q."/>
            <person name="Zhang B."/>
            <person name="Ji P."/>
            <person name="Bell-Sakyi L."/>
            <person name="Cui X.M."/>
            <person name="Yuan T.T."/>
            <person name="Jiang B.G."/>
            <person name="Yang W.F."/>
            <person name="Lam T.T."/>
            <person name="Chang Q.C."/>
            <person name="Ding S.J."/>
            <person name="Wang X.J."/>
            <person name="Zhu J.G."/>
            <person name="Ruan X.D."/>
            <person name="Zhao L."/>
            <person name="Wei J.T."/>
            <person name="Ye R.Z."/>
            <person name="Que T.C."/>
            <person name="Du C.H."/>
            <person name="Zhou Y.H."/>
            <person name="Cheng J.X."/>
            <person name="Dai P.F."/>
            <person name="Guo W.B."/>
            <person name="Han X.H."/>
            <person name="Huang E.J."/>
            <person name="Li L.F."/>
            <person name="Wei W."/>
            <person name="Gao Y.C."/>
            <person name="Liu J.Z."/>
            <person name="Shao H.Z."/>
            <person name="Wang X."/>
            <person name="Wang C.C."/>
            <person name="Yang T.C."/>
            <person name="Huo Q.B."/>
            <person name="Li W."/>
            <person name="Chen H.Y."/>
            <person name="Chen S.E."/>
            <person name="Zhou L.G."/>
            <person name="Ni X.B."/>
            <person name="Tian J.H."/>
            <person name="Sheng Y."/>
            <person name="Liu T."/>
            <person name="Pan Y.S."/>
            <person name="Xia L.Y."/>
            <person name="Li J."/>
            <person name="Zhao F."/>
            <person name="Cao W.C."/>
        </authorList>
    </citation>
    <scope>NUCLEOTIDE SEQUENCE</scope>
    <source>
        <strain evidence="6">Rmic-2018</strain>
    </source>
</reference>
<feature type="transmembrane region" description="Helical" evidence="4">
    <location>
        <begin position="176"/>
        <end position="195"/>
    </location>
</feature>
<organism evidence="6 7">
    <name type="scientific">Rhipicephalus microplus</name>
    <name type="common">Cattle tick</name>
    <name type="synonym">Boophilus microplus</name>
    <dbReference type="NCBI Taxonomy" id="6941"/>
    <lineage>
        <taxon>Eukaryota</taxon>
        <taxon>Metazoa</taxon>
        <taxon>Ecdysozoa</taxon>
        <taxon>Arthropoda</taxon>
        <taxon>Chelicerata</taxon>
        <taxon>Arachnida</taxon>
        <taxon>Acari</taxon>
        <taxon>Parasitiformes</taxon>
        <taxon>Ixodida</taxon>
        <taxon>Ixodoidea</taxon>
        <taxon>Ixodidae</taxon>
        <taxon>Rhipicephalinae</taxon>
        <taxon>Rhipicephalus</taxon>
        <taxon>Boophilus</taxon>
    </lineage>
</organism>
<evidence type="ECO:0000256" key="2">
    <source>
        <dbReference type="ARBA" id="ARBA00022989"/>
    </source>
</evidence>
<gene>
    <name evidence="6" type="ORF">HPB51_017278</name>
</gene>
<protein>
    <recommendedName>
        <fullName evidence="8">Sodium-dependent glucose transporter 1</fullName>
    </recommendedName>
</protein>
<dbReference type="Gene3D" id="1.20.1250.20">
    <property type="entry name" value="MFS general substrate transporter like domains"/>
    <property type="match status" value="1"/>
</dbReference>
<feature type="transmembrane region" description="Helical" evidence="4">
    <location>
        <begin position="226"/>
        <end position="251"/>
    </location>
</feature>
<feature type="signal peptide" evidence="5">
    <location>
        <begin position="1"/>
        <end position="30"/>
    </location>
</feature>
<dbReference type="VEuPathDB" id="VectorBase:LOC119179223"/>
<dbReference type="Proteomes" id="UP000821866">
    <property type="component" value="Chromosome 10"/>
</dbReference>
<name>A0A9J6EU13_RHIMP</name>